<evidence type="ECO:0000256" key="1">
    <source>
        <dbReference type="SAM" id="MobiDB-lite"/>
    </source>
</evidence>
<dbReference type="PANTHER" id="PTHR36040">
    <property type="entry name" value="OS04G0188500 PROTEIN"/>
    <property type="match status" value="1"/>
</dbReference>
<feature type="region of interest" description="Disordered" evidence="1">
    <location>
        <begin position="37"/>
        <end position="79"/>
    </location>
</feature>
<protein>
    <recommendedName>
        <fullName evidence="4">Glycine-rich protein</fullName>
    </recommendedName>
</protein>
<feature type="compositionally biased region" description="Polar residues" evidence="1">
    <location>
        <begin position="48"/>
        <end position="68"/>
    </location>
</feature>
<feature type="signal peptide" evidence="2">
    <location>
        <begin position="1"/>
        <end position="19"/>
    </location>
</feature>
<organism evidence="3">
    <name type="scientific">Fagus sylvatica</name>
    <name type="common">Beechnut</name>
    <dbReference type="NCBI Taxonomy" id="28930"/>
    <lineage>
        <taxon>Eukaryota</taxon>
        <taxon>Viridiplantae</taxon>
        <taxon>Streptophyta</taxon>
        <taxon>Embryophyta</taxon>
        <taxon>Tracheophyta</taxon>
        <taxon>Spermatophyta</taxon>
        <taxon>Magnoliopsida</taxon>
        <taxon>eudicotyledons</taxon>
        <taxon>Gunneridae</taxon>
        <taxon>Pentapetalae</taxon>
        <taxon>rosids</taxon>
        <taxon>fabids</taxon>
        <taxon>Fagales</taxon>
        <taxon>Fagaceae</taxon>
        <taxon>Fagus</taxon>
    </lineage>
</organism>
<evidence type="ECO:0000313" key="3">
    <source>
        <dbReference type="EMBL" id="SPC74894.1"/>
    </source>
</evidence>
<gene>
    <name evidence="3" type="ORF">FSB_LOCUS2776</name>
</gene>
<proteinExistence type="predicted"/>
<name>A0A2N9EJW2_FAGSY</name>
<dbReference type="AlphaFoldDB" id="A0A2N9EJW2"/>
<accession>A0A2N9EJW2</accession>
<dbReference type="EMBL" id="OIVN01000133">
    <property type="protein sequence ID" value="SPC74894.1"/>
    <property type="molecule type" value="Genomic_DNA"/>
</dbReference>
<dbReference type="PROSITE" id="PS51257">
    <property type="entry name" value="PROKAR_LIPOPROTEIN"/>
    <property type="match status" value="1"/>
</dbReference>
<evidence type="ECO:0008006" key="4">
    <source>
        <dbReference type="Google" id="ProtNLM"/>
    </source>
</evidence>
<reference evidence="3" key="1">
    <citation type="submission" date="2018-02" db="EMBL/GenBank/DDBJ databases">
        <authorList>
            <person name="Cohen D.B."/>
            <person name="Kent A.D."/>
        </authorList>
    </citation>
    <scope>NUCLEOTIDE SEQUENCE</scope>
</reference>
<keyword evidence="2" id="KW-0732">Signal</keyword>
<sequence>MRLIVLFLVVMVVTSSCLAVPMRGMLGGTYGQELEGSKEESKAEYPDSSINNHHNIPRQNFNDGTSQGANGGSNDDGSG</sequence>
<feature type="chain" id="PRO_5015003119" description="Glycine-rich protein" evidence="2">
    <location>
        <begin position="20"/>
        <end position="79"/>
    </location>
</feature>
<dbReference type="PANTHER" id="PTHR36040:SF3">
    <property type="entry name" value="OS04G0188500 PROTEIN"/>
    <property type="match status" value="1"/>
</dbReference>
<evidence type="ECO:0000256" key="2">
    <source>
        <dbReference type="SAM" id="SignalP"/>
    </source>
</evidence>